<feature type="domain" description="Alcohol dehydrogenase-like C-terminal" evidence="5">
    <location>
        <begin position="183"/>
        <end position="281"/>
    </location>
</feature>
<dbReference type="Pfam" id="PF00107">
    <property type="entry name" value="ADH_zinc_N"/>
    <property type="match status" value="1"/>
</dbReference>
<feature type="non-terminal residue" evidence="7">
    <location>
        <position position="286"/>
    </location>
</feature>
<dbReference type="Pfam" id="PF08240">
    <property type="entry name" value="ADH_N"/>
    <property type="match status" value="1"/>
</dbReference>
<reference evidence="7" key="1">
    <citation type="submission" date="2018-05" db="EMBL/GenBank/DDBJ databases">
        <authorList>
            <person name="Lanie J.A."/>
            <person name="Ng W.-L."/>
            <person name="Kazmierczak K.M."/>
            <person name="Andrzejewski T.M."/>
            <person name="Davidsen T.M."/>
            <person name="Wayne K.J."/>
            <person name="Tettelin H."/>
            <person name="Glass J.I."/>
            <person name="Rusch D."/>
            <person name="Podicherti R."/>
            <person name="Tsui H.-C.T."/>
            <person name="Winkler M.E."/>
        </authorList>
    </citation>
    <scope>NUCLEOTIDE SEQUENCE</scope>
</reference>
<dbReference type="SUPFAM" id="SSF51735">
    <property type="entry name" value="NAD(P)-binding Rossmann-fold domains"/>
    <property type="match status" value="1"/>
</dbReference>
<dbReference type="PANTHER" id="PTHR43401:SF4">
    <property type="entry name" value="D-ARABINOSE 1-DEHYDROGENASE (NADP(+))"/>
    <property type="match status" value="1"/>
</dbReference>
<keyword evidence="2" id="KW-0862">Zinc</keyword>
<name>A0A382CIM5_9ZZZZ</name>
<accession>A0A382CIM5</accession>
<evidence type="ECO:0000259" key="5">
    <source>
        <dbReference type="Pfam" id="PF00107"/>
    </source>
</evidence>
<evidence type="ECO:0000313" key="7">
    <source>
        <dbReference type="EMBL" id="SVB25203.1"/>
    </source>
</evidence>
<dbReference type="InterPro" id="IPR036291">
    <property type="entry name" value="NAD(P)-bd_dom_sf"/>
</dbReference>
<proteinExistence type="predicted"/>
<protein>
    <recommendedName>
        <fullName evidence="8">Enoyl reductase (ER) domain-containing protein</fullName>
    </recommendedName>
</protein>
<dbReference type="EMBL" id="UINC01034408">
    <property type="protein sequence ID" value="SVB25203.1"/>
    <property type="molecule type" value="Genomic_DNA"/>
</dbReference>
<evidence type="ECO:0008006" key="8">
    <source>
        <dbReference type="Google" id="ProtNLM"/>
    </source>
</evidence>
<organism evidence="7">
    <name type="scientific">marine metagenome</name>
    <dbReference type="NCBI Taxonomy" id="408172"/>
    <lineage>
        <taxon>unclassified sequences</taxon>
        <taxon>metagenomes</taxon>
        <taxon>ecological metagenomes</taxon>
    </lineage>
</organism>
<keyword evidence="1" id="KW-0479">Metal-binding</keyword>
<dbReference type="GO" id="GO:0016491">
    <property type="term" value="F:oxidoreductase activity"/>
    <property type="evidence" value="ECO:0007669"/>
    <property type="project" value="UniProtKB-KW"/>
</dbReference>
<dbReference type="InterPro" id="IPR011032">
    <property type="entry name" value="GroES-like_sf"/>
</dbReference>
<dbReference type="InterPro" id="IPR050129">
    <property type="entry name" value="Zn_alcohol_dh"/>
</dbReference>
<dbReference type="InterPro" id="IPR013149">
    <property type="entry name" value="ADH-like_C"/>
</dbReference>
<feature type="region of interest" description="Disordered" evidence="4">
    <location>
        <begin position="1"/>
        <end position="20"/>
    </location>
</feature>
<dbReference type="InterPro" id="IPR002328">
    <property type="entry name" value="ADH_Zn_CS"/>
</dbReference>
<dbReference type="Gene3D" id="3.40.50.720">
    <property type="entry name" value="NAD(P)-binding Rossmann-like Domain"/>
    <property type="match status" value="1"/>
</dbReference>
<dbReference type="Gene3D" id="3.90.180.10">
    <property type="entry name" value="Medium-chain alcohol dehydrogenases, catalytic domain"/>
    <property type="match status" value="1"/>
</dbReference>
<gene>
    <name evidence="7" type="ORF">METZ01_LOCUS178057</name>
</gene>
<dbReference type="AlphaFoldDB" id="A0A382CIM5"/>
<feature type="domain" description="Alcohol dehydrogenase-like N-terminal" evidence="6">
    <location>
        <begin position="26"/>
        <end position="137"/>
    </location>
</feature>
<evidence type="ECO:0000256" key="2">
    <source>
        <dbReference type="ARBA" id="ARBA00022833"/>
    </source>
</evidence>
<dbReference type="PANTHER" id="PTHR43401">
    <property type="entry name" value="L-THREONINE 3-DEHYDROGENASE"/>
    <property type="match status" value="1"/>
</dbReference>
<evidence type="ECO:0000256" key="1">
    <source>
        <dbReference type="ARBA" id="ARBA00022723"/>
    </source>
</evidence>
<evidence type="ECO:0000256" key="4">
    <source>
        <dbReference type="SAM" id="MobiDB-lite"/>
    </source>
</evidence>
<keyword evidence="3" id="KW-0560">Oxidoreductase</keyword>
<sequence length="286" mass="29884">MKSYQVPEPGKPLELADIPTPEPTGSEVLIKTIACGVCHSDVHIHSGAFDLGGGNELPVPVPNPFTLGHEIYGEVVALGPEAKDINIGDKRIVYPWIGCGSCDVCNSGDEHLCNTGPVIGVMEPGGFGDHVLVPDSKYLHDAGSTPDHLAGSYACSGLTAYSALKKGAPYKDKNCLIIIGIGGVGMMGLQIAKAAFNCKPIVVDVDEEKLKIALENGASAAINPTDEDAFMKIFELTAGNASVAIDFVGSEESTSFGVNLLRKGGKYIIVGLYGGELKLPLPLIPI</sequence>
<evidence type="ECO:0000256" key="3">
    <source>
        <dbReference type="ARBA" id="ARBA00023002"/>
    </source>
</evidence>
<dbReference type="PROSITE" id="PS00059">
    <property type="entry name" value="ADH_ZINC"/>
    <property type="match status" value="1"/>
</dbReference>
<dbReference type="GO" id="GO:0008270">
    <property type="term" value="F:zinc ion binding"/>
    <property type="evidence" value="ECO:0007669"/>
    <property type="project" value="InterPro"/>
</dbReference>
<dbReference type="InterPro" id="IPR013154">
    <property type="entry name" value="ADH-like_N"/>
</dbReference>
<evidence type="ECO:0000259" key="6">
    <source>
        <dbReference type="Pfam" id="PF08240"/>
    </source>
</evidence>
<dbReference type="SUPFAM" id="SSF50129">
    <property type="entry name" value="GroES-like"/>
    <property type="match status" value="1"/>
</dbReference>